<dbReference type="KEGG" id="chm:B842_10065"/>
<keyword evidence="1 2" id="KW-0238">DNA-binding</keyword>
<dbReference type="STRING" id="1223515.B842_10065"/>
<feature type="domain" description="HTH tetR-type" evidence="3">
    <location>
        <begin position="12"/>
        <end position="72"/>
    </location>
</feature>
<dbReference type="Proteomes" id="UP000031524">
    <property type="component" value="Chromosome"/>
</dbReference>
<dbReference type="Gene3D" id="1.10.357.10">
    <property type="entry name" value="Tetracycline Repressor, domain 2"/>
    <property type="match status" value="1"/>
</dbReference>
<feature type="DNA-binding region" description="H-T-H motif" evidence="2">
    <location>
        <begin position="35"/>
        <end position="54"/>
    </location>
</feature>
<dbReference type="InterPro" id="IPR036271">
    <property type="entry name" value="Tet_transcr_reg_TetR-rel_C_sf"/>
</dbReference>
<organism evidence="4 5">
    <name type="scientific">Corynebacterium humireducens NBRC 106098 = DSM 45392</name>
    <dbReference type="NCBI Taxonomy" id="1223515"/>
    <lineage>
        <taxon>Bacteria</taxon>
        <taxon>Bacillati</taxon>
        <taxon>Actinomycetota</taxon>
        <taxon>Actinomycetes</taxon>
        <taxon>Mycobacteriales</taxon>
        <taxon>Corynebacteriaceae</taxon>
        <taxon>Corynebacterium</taxon>
    </lineage>
</organism>
<evidence type="ECO:0000256" key="2">
    <source>
        <dbReference type="PROSITE-ProRule" id="PRU00335"/>
    </source>
</evidence>
<dbReference type="AlphaFoldDB" id="A0A0B5DA57"/>
<dbReference type="SUPFAM" id="SSF48498">
    <property type="entry name" value="Tetracyclin repressor-like, C-terminal domain"/>
    <property type="match status" value="1"/>
</dbReference>
<dbReference type="InterPro" id="IPR050109">
    <property type="entry name" value="HTH-type_TetR-like_transc_reg"/>
</dbReference>
<dbReference type="GO" id="GO:0003677">
    <property type="term" value="F:DNA binding"/>
    <property type="evidence" value="ECO:0007669"/>
    <property type="project" value="UniProtKB-UniRule"/>
</dbReference>
<dbReference type="Pfam" id="PF00440">
    <property type="entry name" value="TetR_N"/>
    <property type="match status" value="1"/>
</dbReference>
<dbReference type="InterPro" id="IPR009057">
    <property type="entry name" value="Homeodomain-like_sf"/>
</dbReference>
<dbReference type="GO" id="GO:0006355">
    <property type="term" value="P:regulation of DNA-templated transcription"/>
    <property type="evidence" value="ECO:0007669"/>
    <property type="project" value="UniProtKB-ARBA"/>
</dbReference>
<dbReference type="EMBL" id="CP005286">
    <property type="protein sequence ID" value="AJE33862.1"/>
    <property type="molecule type" value="Genomic_DNA"/>
</dbReference>
<dbReference type="PROSITE" id="PS50977">
    <property type="entry name" value="HTH_TETR_2"/>
    <property type="match status" value="1"/>
</dbReference>
<dbReference type="InterPro" id="IPR001647">
    <property type="entry name" value="HTH_TetR"/>
</dbReference>
<reference evidence="4 5" key="1">
    <citation type="submission" date="2013-04" db="EMBL/GenBank/DDBJ databases">
        <title>Complete genome sequence of Corynebacterium humireducens DSM 45392(T), isolated from a wastewater-fed microbial fuel cell.</title>
        <authorList>
            <person name="Ruckert C."/>
            <person name="Albersmeier A."/>
            <person name="Kalinowski J."/>
        </authorList>
    </citation>
    <scope>NUCLEOTIDE SEQUENCE [LARGE SCALE GENOMIC DNA]</scope>
    <source>
        <strain evidence="5">MFC-5</strain>
    </source>
</reference>
<evidence type="ECO:0000313" key="4">
    <source>
        <dbReference type="EMBL" id="AJE33862.1"/>
    </source>
</evidence>
<protein>
    <submittedName>
        <fullName evidence="4">TetR family regulatory protein</fullName>
    </submittedName>
</protein>
<accession>A0A0B5DA57</accession>
<dbReference type="PRINTS" id="PR00455">
    <property type="entry name" value="HTHTETR"/>
</dbReference>
<dbReference type="InterPro" id="IPR041474">
    <property type="entry name" value="NicS_C"/>
</dbReference>
<name>A0A0B5DA57_9CORY</name>
<evidence type="ECO:0000313" key="5">
    <source>
        <dbReference type="Proteomes" id="UP000031524"/>
    </source>
</evidence>
<sequence>MFNDDLPLLDDAATVDGVIDVALHQFAELGFQETRLDSIARLSGMSKRMIHYHFGDKKGLYHRCLTEAAHRLQPHADEIVSDTLVPVEGVTRLVDAVYLTMTENPDSIRLLVHEGLHRVLNITSLANLVPGTHVSLQLDKLLMQGQDSGAFRPGIGAEDIFYLLLSLAFTRVTHRDLMVNLVDVDPTSEQNTEGIHRLAVDTVLSFLTANIPDSGHGSYLTPDLPNEDSRTGLGIYDDVGGDMVDDMGDVEKLLAEEE</sequence>
<evidence type="ECO:0000256" key="1">
    <source>
        <dbReference type="ARBA" id="ARBA00023125"/>
    </source>
</evidence>
<gene>
    <name evidence="4" type="ORF">B842_10065</name>
</gene>
<dbReference type="PANTHER" id="PTHR30328">
    <property type="entry name" value="TRANSCRIPTIONAL REPRESSOR"/>
    <property type="match status" value="1"/>
</dbReference>
<dbReference type="SUPFAM" id="SSF46689">
    <property type="entry name" value="Homeodomain-like"/>
    <property type="match status" value="1"/>
</dbReference>
<dbReference type="HOGENOM" id="CLU_069356_1_2_11"/>
<dbReference type="OrthoDB" id="4726108at2"/>
<keyword evidence="5" id="KW-1185">Reference proteome</keyword>
<dbReference type="RefSeq" id="WP_052437884.1">
    <property type="nucleotide sequence ID" value="NZ_BCSU01000005.1"/>
</dbReference>
<dbReference type="Pfam" id="PF17938">
    <property type="entry name" value="TetR_C_29"/>
    <property type="match status" value="1"/>
</dbReference>
<evidence type="ECO:0000259" key="3">
    <source>
        <dbReference type="PROSITE" id="PS50977"/>
    </source>
</evidence>
<dbReference type="PANTHER" id="PTHR30328:SF54">
    <property type="entry name" value="HTH-TYPE TRANSCRIPTIONAL REPRESSOR SCO4008"/>
    <property type="match status" value="1"/>
</dbReference>
<proteinExistence type="predicted"/>